<evidence type="ECO:0000256" key="1">
    <source>
        <dbReference type="SAM" id="Phobius"/>
    </source>
</evidence>
<keyword evidence="1" id="KW-0812">Transmembrane</keyword>
<comment type="caution">
    <text evidence="2">The sequence shown here is derived from an EMBL/GenBank/DDBJ whole genome shotgun (WGS) entry which is preliminary data.</text>
</comment>
<dbReference type="EMBL" id="NPEX01000396">
    <property type="protein sequence ID" value="RAI37982.1"/>
    <property type="molecule type" value="Genomic_DNA"/>
</dbReference>
<dbReference type="Proteomes" id="UP000249130">
    <property type="component" value="Unassembled WGS sequence"/>
</dbReference>
<gene>
    <name evidence="2" type="ORF">CH341_28680</name>
</gene>
<name>A0A327KL32_9BRAD</name>
<feature type="transmembrane region" description="Helical" evidence="1">
    <location>
        <begin position="57"/>
        <end position="79"/>
    </location>
</feature>
<evidence type="ECO:0000313" key="2">
    <source>
        <dbReference type="EMBL" id="RAI37982.1"/>
    </source>
</evidence>
<sequence>MTDDAVSHTVSLRLLAARLDARAMRRMLVAGAAWGVTVSLGLTAARAWSCGTVCLDAAAFDALVTTAIGTVTIGPLACLRRSPDHSRN</sequence>
<proteinExistence type="predicted"/>
<organism evidence="2 3">
    <name type="scientific">Rhodoplanes roseus</name>
    <dbReference type="NCBI Taxonomy" id="29409"/>
    <lineage>
        <taxon>Bacteria</taxon>
        <taxon>Pseudomonadati</taxon>
        <taxon>Pseudomonadota</taxon>
        <taxon>Alphaproteobacteria</taxon>
        <taxon>Hyphomicrobiales</taxon>
        <taxon>Nitrobacteraceae</taxon>
        <taxon>Rhodoplanes</taxon>
    </lineage>
</organism>
<keyword evidence="1" id="KW-0472">Membrane</keyword>
<keyword evidence="3" id="KW-1185">Reference proteome</keyword>
<accession>A0A327KL32</accession>
<dbReference type="AlphaFoldDB" id="A0A327KL32"/>
<feature type="transmembrane region" description="Helical" evidence="1">
    <location>
        <begin position="27"/>
        <end position="45"/>
    </location>
</feature>
<evidence type="ECO:0000313" key="3">
    <source>
        <dbReference type="Proteomes" id="UP000249130"/>
    </source>
</evidence>
<protein>
    <submittedName>
        <fullName evidence="2">Uncharacterized protein</fullName>
    </submittedName>
</protein>
<reference evidence="2 3" key="1">
    <citation type="submission" date="2017-07" db="EMBL/GenBank/DDBJ databases">
        <title>Draft Genome Sequences of Select Purple Nonsulfur Bacteria.</title>
        <authorList>
            <person name="Lasarre B."/>
            <person name="Mckinlay J.B."/>
        </authorList>
    </citation>
    <scope>NUCLEOTIDE SEQUENCE [LARGE SCALE GENOMIC DNA]</scope>
    <source>
        <strain evidence="2 3">DSM 5909</strain>
    </source>
</reference>
<dbReference type="RefSeq" id="WP_111422670.1">
    <property type="nucleotide sequence ID" value="NZ_NPEX01000396.1"/>
</dbReference>
<keyword evidence="1" id="KW-1133">Transmembrane helix</keyword>